<evidence type="ECO:0000256" key="3">
    <source>
        <dbReference type="ARBA" id="ARBA00022989"/>
    </source>
</evidence>
<evidence type="ECO:0000256" key="1">
    <source>
        <dbReference type="ARBA" id="ARBA00004141"/>
    </source>
</evidence>
<proteinExistence type="predicted"/>
<dbReference type="InterPro" id="IPR018908">
    <property type="entry name" value="TMEM234"/>
</dbReference>
<dbReference type="AlphaFoldDB" id="A0A7I8VFC1"/>
<comment type="subcellular location">
    <subcellularLocation>
        <location evidence="1">Membrane</location>
        <topology evidence="1">Multi-pass membrane protein</topology>
    </subcellularLocation>
</comment>
<evidence type="ECO:0000256" key="4">
    <source>
        <dbReference type="ARBA" id="ARBA00023136"/>
    </source>
</evidence>
<comment type="caution">
    <text evidence="6">The sequence shown here is derived from an EMBL/GenBank/DDBJ whole genome shotgun (WGS) entry which is preliminary data.</text>
</comment>
<gene>
    <name evidence="6" type="ORF">DGYR_LOCUS3219</name>
</gene>
<sequence>MQAKKTVLDPFDLIAQTLWLGVVAALWGGTNPLMKKAGAGIEKIQESNCISQFFNISLVVPITNSLTFIFTLLSGYLLKENIGSKNTYIGVGFVATGVSLCVLAKL</sequence>
<protein>
    <submittedName>
        <fullName evidence="6">DgyrCDS3504</fullName>
    </submittedName>
</protein>
<organism evidence="6 7">
    <name type="scientific">Dimorphilus gyrociliatus</name>
    <dbReference type="NCBI Taxonomy" id="2664684"/>
    <lineage>
        <taxon>Eukaryota</taxon>
        <taxon>Metazoa</taxon>
        <taxon>Spiralia</taxon>
        <taxon>Lophotrochozoa</taxon>
        <taxon>Annelida</taxon>
        <taxon>Polychaeta</taxon>
        <taxon>Polychaeta incertae sedis</taxon>
        <taxon>Dinophilidae</taxon>
        <taxon>Dimorphilus</taxon>
    </lineage>
</organism>
<feature type="transmembrane region" description="Helical" evidence="5">
    <location>
        <begin position="53"/>
        <end position="76"/>
    </location>
</feature>
<dbReference type="Pfam" id="PF10639">
    <property type="entry name" value="TMEM234"/>
    <property type="match status" value="1"/>
</dbReference>
<accession>A0A7I8VFC1</accession>
<dbReference type="OrthoDB" id="43458at2759"/>
<evidence type="ECO:0000313" key="7">
    <source>
        <dbReference type="Proteomes" id="UP000549394"/>
    </source>
</evidence>
<dbReference type="PANTHER" id="PTHR28668:SF1">
    <property type="entry name" value="TRANSMEMBRANE PROTEIN 234"/>
    <property type="match status" value="1"/>
</dbReference>
<evidence type="ECO:0000313" key="6">
    <source>
        <dbReference type="EMBL" id="CAD5114368.1"/>
    </source>
</evidence>
<keyword evidence="4 5" id="KW-0472">Membrane</keyword>
<name>A0A7I8VFC1_9ANNE</name>
<feature type="transmembrane region" description="Helical" evidence="5">
    <location>
        <begin position="13"/>
        <end position="33"/>
    </location>
</feature>
<keyword evidence="3 5" id="KW-1133">Transmembrane helix</keyword>
<keyword evidence="2 5" id="KW-0812">Transmembrane</keyword>
<reference evidence="6 7" key="1">
    <citation type="submission" date="2020-08" db="EMBL/GenBank/DDBJ databases">
        <authorList>
            <person name="Hejnol A."/>
        </authorList>
    </citation>
    <scope>NUCLEOTIDE SEQUENCE [LARGE SCALE GENOMIC DNA]</scope>
</reference>
<keyword evidence="7" id="KW-1185">Reference proteome</keyword>
<dbReference type="PANTHER" id="PTHR28668">
    <property type="entry name" value="TRANSMEMBRANE PROTEIN 234"/>
    <property type="match status" value="1"/>
</dbReference>
<dbReference type="EMBL" id="CAJFCJ010000005">
    <property type="protein sequence ID" value="CAD5114368.1"/>
    <property type="molecule type" value="Genomic_DNA"/>
</dbReference>
<evidence type="ECO:0000256" key="2">
    <source>
        <dbReference type="ARBA" id="ARBA00022692"/>
    </source>
</evidence>
<evidence type="ECO:0000256" key="5">
    <source>
        <dbReference type="SAM" id="Phobius"/>
    </source>
</evidence>
<dbReference type="Proteomes" id="UP000549394">
    <property type="component" value="Unassembled WGS sequence"/>
</dbReference>
<dbReference type="GO" id="GO:0016020">
    <property type="term" value="C:membrane"/>
    <property type="evidence" value="ECO:0007669"/>
    <property type="project" value="UniProtKB-SubCell"/>
</dbReference>
<feature type="transmembrane region" description="Helical" evidence="5">
    <location>
        <begin position="88"/>
        <end position="104"/>
    </location>
</feature>